<dbReference type="InterPro" id="IPR029058">
    <property type="entry name" value="AB_hydrolase_fold"/>
</dbReference>
<gene>
    <name evidence="3" type="ORF">MHPYR_60114</name>
</gene>
<proteinExistence type="predicted"/>
<dbReference type="AlphaFoldDB" id="A0A1Y5PIR1"/>
<dbReference type="EC" id="3.1.1.45" evidence="3"/>
<dbReference type="PANTHER" id="PTHR46623:SF6">
    <property type="entry name" value="ALPHA_BETA-HYDROLASES SUPERFAMILY PROTEIN"/>
    <property type="match status" value="1"/>
</dbReference>
<dbReference type="Gene3D" id="3.40.50.1820">
    <property type="entry name" value="alpha/beta hydrolase"/>
    <property type="match status" value="1"/>
</dbReference>
<name>A0A1Y5PIR1_9MYCO</name>
<sequence>MTRPGSDAIRAETITINLYGGDEIEPYRAGPLADSSRGGIVWIHHMPGYDRETKEFVRRLAVTGYPGADPDDAAAAARAAGGVPDERLVGDVAGAVAHLGGRPGANGKFGVIGHCSGGRHAFLAACSLPFDAVVNCYGAFIVEDPPEGMPKAMKPILGLAPNLSAPMLGLFGAEDRFPTPNAVTALDAELTRLGKPHEFHRYEGAGHSFFSVDRPAYRVAPTGPRSTSTTPCTPRTPTPSTSTCSIRRSDHRLEWPSNSPRRAPSRWPMRSTGRSDTPPLVWRHETNRAGNRLSG</sequence>
<reference evidence="3" key="1">
    <citation type="submission" date="2016-03" db="EMBL/GenBank/DDBJ databases">
        <authorList>
            <person name="Ploux O."/>
        </authorList>
    </citation>
    <scope>NUCLEOTIDE SEQUENCE</scope>
    <source>
        <strain evidence="3">UC10</strain>
    </source>
</reference>
<evidence type="ECO:0000256" key="1">
    <source>
        <dbReference type="SAM" id="MobiDB-lite"/>
    </source>
</evidence>
<dbReference type="InterPro" id="IPR002925">
    <property type="entry name" value="Dienelactn_hydro"/>
</dbReference>
<dbReference type="EMBL" id="FLQS01000056">
    <property type="protein sequence ID" value="SBS78626.1"/>
    <property type="molecule type" value="Genomic_DNA"/>
</dbReference>
<dbReference type="InterPro" id="IPR051049">
    <property type="entry name" value="Dienelactone_hydrolase-like"/>
</dbReference>
<feature type="compositionally biased region" description="Low complexity" evidence="1">
    <location>
        <begin position="221"/>
        <end position="246"/>
    </location>
</feature>
<evidence type="ECO:0000259" key="2">
    <source>
        <dbReference type="Pfam" id="PF01738"/>
    </source>
</evidence>
<dbReference type="PANTHER" id="PTHR46623">
    <property type="entry name" value="CARBOXYMETHYLENEBUTENOLIDASE-RELATED"/>
    <property type="match status" value="1"/>
</dbReference>
<dbReference type="GO" id="GO:0008806">
    <property type="term" value="F:carboxymethylenebutenolidase activity"/>
    <property type="evidence" value="ECO:0007669"/>
    <property type="project" value="UniProtKB-EC"/>
</dbReference>
<evidence type="ECO:0000313" key="3">
    <source>
        <dbReference type="EMBL" id="SBS78626.1"/>
    </source>
</evidence>
<dbReference type="Pfam" id="PF01738">
    <property type="entry name" value="DLH"/>
    <property type="match status" value="1"/>
</dbReference>
<keyword evidence="3" id="KW-0378">Hydrolase</keyword>
<protein>
    <submittedName>
        <fullName evidence="3">Carboxymethylenebutenolidase (Modular protein)</fullName>
        <ecNumber evidence="3">3.1.1.45</ecNumber>
    </submittedName>
</protein>
<feature type="region of interest" description="Disordered" evidence="1">
    <location>
        <begin position="220"/>
        <end position="295"/>
    </location>
</feature>
<accession>A0A1Y5PIR1</accession>
<dbReference type="SUPFAM" id="SSF53474">
    <property type="entry name" value="alpha/beta-Hydrolases"/>
    <property type="match status" value="1"/>
</dbReference>
<feature type="domain" description="Dienelactone hydrolase" evidence="2">
    <location>
        <begin position="36"/>
        <end position="217"/>
    </location>
</feature>
<organism evidence="3">
    <name type="scientific">uncultured Mycobacterium sp</name>
    <dbReference type="NCBI Taxonomy" id="171292"/>
    <lineage>
        <taxon>Bacteria</taxon>
        <taxon>Bacillati</taxon>
        <taxon>Actinomycetota</taxon>
        <taxon>Actinomycetes</taxon>
        <taxon>Mycobacteriales</taxon>
        <taxon>Mycobacteriaceae</taxon>
        <taxon>Mycobacterium</taxon>
        <taxon>environmental samples</taxon>
    </lineage>
</organism>